<keyword evidence="2" id="KW-0560">Oxidoreductase</keyword>
<dbReference type="OrthoDB" id="54272at2"/>
<dbReference type="GO" id="GO:0016705">
    <property type="term" value="F:oxidoreductase activity, acting on paired donors, with incorporation or reduction of molecular oxygen"/>
    <property type="evidence" value="ECO:0007669"/>
    <property type="project" value="InterPro"/>
</dbReference>
<name>A0A1V0TLM3_9ACTN</name>
<dbReference type="InterPro" id="IPR001128">
    <property type="entry name" value="Cyt_P450"/>
</dbReference>
<accession>A0A1V0TLM3</accession>
<keyword evidence="2" id="KW-0349">Heme</keyword>
<reference evidence="3 4" key="1">
    <citation type="submission" date="2017-04" db="EMBL/GenBank/DDBJ databases">
        <title>Complete Genome Sequence of Streptomyces gilvosporeus F607, a Capable Producer of Natamycin.</title>
        <authorList>
            <person name="Zong G."/>
            <person name="Zhong C."/>
            <person name="Fu J."/>
            <person name="Qin R."/>
            <person name="Cao G."/>
        </authorList>
    </citation>
    <scope>NUCLEOTIDE SEQUENCE [LARGE SCALE GENOMIC DNA]</scope>
    <source>
        <strain evidence="3 4">F607</strain>
    </source>
</reference>
<organism evidence="3 4">
    <name type="scientific">Streptomyces gilvosporeus</name>
    <dbReference type="NCBI Taxonomy" id="553510"/>
    <lineage>
        <taxon>Bacteria</taxon>
        <taxon>Bacillati</taxon>
        <taxon>Actinomycetota</taxon>
        <taxon>Actinomycetes</taxon>
        <taxon>Kitasatosporales</taxon>
        <taxon>Streptomycetaceae</taxon>
        <taxon>Streptomyces</taxon>
    </lineage>
</organism>
<proteinExistence type="inferred from homology"/>
<evidence type="ECO:0000256" key="2">
    <source>
        <dbReference type="RuleBase" id="RU000461"/>
    </source>
</evidence>
<dbReference type="RefSeq" id="WP_083103329.1">
    <property type="nucleotide sequence ID" value="NZ_CP020569.1"/>
</dbReference>
<dbReference type="PANTHER" id="PTHR46696">
    <property type="entry name" value="P450, PUTATIVE (EUROFUNG)-RELATED"/>
    <property type="match status" value="1"/>
</dbReference>
<dbReference type="InterPro" id="IPR002397">
    <property type="entry name" value="Cyt_P450_B"/>
</dbReference>
<dbReference type="PANTHER" id="PTHR46696:SF1">
    <property type="entry name" value="CYTOCHROME P450 YJIB-RELATED"/>
    <property type="match status" value="1"/>
</dbReference>
<dbReference type="KEGG" id="sgv:B1H19_04660"/>
<keyword evidence="4" id="KW-1185">Reference proteome</keyword>
<sequence length="403" mass="43007">MGETTGALRDPIYDPLDPGVIAGPHPFYKRLREHRRVYWHATLGAWALTGYGECRQVLNDTAHFGSDFRRVGEDVPDAQLSVQSLDPPEHGAIRHLLVSALHEQSPAVMVDRVAEIATAQVTALGERGRPVDLVKEFARPVALRTMCDFLGVEAPDGPWFEELSNAVVRSMDAGLDPSRAEPGNRARGELSRIVGDWLRDAGDDGFLGAARRASLGEPNVSAALLANSLRAVLHAGYESVGRLLGNALARLVAHPGLLPGPQDLSHRDALVDELIRLDAPVQADARVCTRDCVVGGEQIHRGDVVVLFLAAANRDPAVFPQPDEVDLNRRKGVHLAFGRGAHACLGASLATLQLRAVLAALAASGLGLTATEAPVYEPTATLRGLRSLTVAVGGPHRSVLLTP</sequence>
<gene>
    <name evidence="3" type="ORF">B1H19_04660</name>
</gene>
<keyword evidence="2" id="KW-0479">Metal-binding</keyword>
<dbReference type="AlphaFoldDB" id="A0A1V0TLM3"/>
<evidence type="ECO:0000256" key="1">
    <source>
        <dbReference type="ARBA" id="ARBA00010617"/>
    </source>
</evidence>
<dbReference type="SUPFAM" id="SSF48264">
    <property type="entry name" value="Cytochrome P450"/>
    <property type="match status" value="1"/>
</dbReference>
<dbReference type="InterPro" id="IPR036396">
    <property type="entry name" value="Cyt_P450_sf"/>
</dbReference>
<keyword evidence="2" id="KW-0503">Monooxygenase</keyword>
<evidence type="ECO:0000313" key="3">
    <source>
        <dbReference type="EMBL" id="ARF53562.1"/>
    </source>
</evidence>
<evidence type="ECO:0000313" key="4">
    <source>
        <dbReference type="Proteomes" id="UP000192726"/>
    </source>
</evidence>
<dbReference type="PROSITE" id="PS00086">
    <property type="entry name" value="CYTOCHROME_P450"/>
    <property type="match status" value="1"/>
</dbReference>
<protein>
    <submittedName>
        <fullName evidence="3">Cytochrome P450</fullName>
    </submittedName>
</protein>
<comment type="similarity">
    <text evidence="1 2">Belongs to the cytochrome P450 family.</text>
</comment>
<dbReference type="Proteomes" id="UP000192726">
    <property type="component" value="Chromosome"/>
</dbReference>
<keyword evidence="2" id="KW-0408">Iron</keyword>
<dbReference type="EMBL" id="CP020569">
    <property type="protein sequence ID" value="ARF53562.1"/>
    <property type="molecule type" value="Genomic_DNA"/>
</dbReference>
<dbReference type="Pfam" id="PF00067">
    <property type="entry name" value="p450"/>
    <property type="match status" value="1"/>
</dbReference>
<dbReference type="STRING" id="553510.B1H19_04660"/>
<dbReference type="InterPro" id="IPR017972">
    <property type="entry name" value="Cyt_P450_CS"/>
</dbReference>
<dbReference type="GO" id="GO:0020037">
    <property type="term" value="F:heme binding"/>
    <property type="evidence" value="ECO:0007669"/>
    <property type="project" value="InterPro"/>
</dbReference>
<dbReference type="GO" id="GO:0005506">
    <property type="term" value="F:iron ion binding"/>
    <property type="evidence" value="ECO:0007669"/>
    <property type="project" value="InterPro"/>
</dbReference>
<dbReference type="Gene3D" id="1.10.630.10">
    <property type="entry name" value="Cytochrome P450"/>
    <property type="match status" value="1"/>
</dbReference>
<dbReference type="GO" id="GO:0004497">
    <property type="term" value="F:monooxygenase activity"/>
    <property type="evidence" value="ECO:0007669"/>
    <property type="project" value="UniProtKB-KW"/>
</dbReference>
<dbReference type="PRINTS" id="PR00359">
    <property type="entry name" value="BP450"/>
</dbReference>